<dbReference type="PANTHER" id="PTHR43244">
    <property type="match status" value="1"/>
</dbReference>
<protein>
    <recommendedName>
        <fullName evidence="1">Luciferase-like domain-containing protein</fullName>
    </recommendedName>
</protein>
<name>A0A2S6NI32_RHOGL</name>
<organism evidence="2 3">
    <name type="scientific">Rhodopila globiformis</name>
    <name type="common">Rhodopseudomonas globiformis</name>
    <dbReference type="NCBI Taxonomy" id="1071"/>
    <lineage>
        <taxon>Bacteria</taxon>
        <taxon>Pseudomonadati</taxon>
        <taxon>Pseudomonadota</taxon>
        <taxon>Alphaproteobacteria</taxon>
        <taxon>Acetobacterales</taxon>
        <taxon>Acetobacteraceae</taxon>
        <taxon>Rhodopila</taxon>
    </lineage>
</organism>
<keyword evidence="3" id="KW-1185">Reference proteome</keyword>
<dbReference type="PANTHER" id="PTHR43244:SF2">
    <property type="entry name" value="CONSERVED HYPOTHETICAL ALANINE AND PROLINE-RICH PROTEIN"/>
    <property type="match status" value="1"/>
</dbReference>
<accession>A0A2S6NI32</accession>
<dbReference type="RefSeq" id="WP_104519033.1">
    <property type="nucleotide sequence ID" value="NZ_NHRY01000119.1"/>
</dbReference>
<dbReference type="Gene3D" id="3.20.20.30">
    <property type="entry name" value="Luciferase-like domain"/>
    <property type="match status" value="1"/>
</dbReference>
<dbReference type="InterPro" id="IPR050564">
    <property type="entry name" value="F420-G6PD/mer"/>
</dbReference>
<dbReference type="InterPro" id="IPR036661">
    <property type="entry name" value="Luciferase-like_sf"/>
</dbReference>
<dbReference type="GO" id="GO:0016705">
    <property type="term" value="F:oxidoreductase activity, acting on paired donors, with incorporation or reduction of molecular oxygen"/>
    <property type="evidence" value="ECO:0007669"/>
    <property type="project" value="InterPro"/>
</dbReference>
<feature type="domain" description="Luciferase-like" evidence="1">
    <location>
        <begin position="16"/>
        <end position="277"/>
    </location>
</feature>
<evidence type="ECO:0000313" key="3">
    <source>
        <dbReference type="Proteomes" id="UP000239724"/>
    </source>
</evidence>
<dbReference type="AlphaFoldDB" id="A0A2S6NI32"/>
<sequence length="302" mass="32803">MPQALPAIALVAVPGRRRRTIEIAQEIERRGFAGIYAPSLFGNMSLCEALAWNTTRIPFGTAIAPIYQRTLLDFAQSAAAMHEVSGGRFRLGIGVAHAPSHVRMGVTPGKPLGDVRAFIEKYRIQEGLGPLPPVIVAALRRKMVALAGELAEGVVFANACLSHMAASLAALPAAKRTDPSFFIGNMIPTCISDDIEAAKAVNRRTLLGYAFLPNYRNYWKEAGYEEEMTAIETAVATDRRDAVPQFLTDRWLADNTLFGPAAKVREGVEAWHAAGVRDLIIVPSSVAGNQMKALEEVFEAFR</sequence>
<dbReference type="Pfam" id="PF00296">
    <property type="entry name" value="Bac_luciferase"/>
    <property type="match status" value="1"/>
</dbReference>
<evidence type="ECO:0000259" key="1">
    <source>
        <dbReference type="Pfam" id="PF00296"/>
    </source>
</evidence>
<comment type="caution">
    <text evidence="2">The sequence shown here is derived from an EMBL/GenBank/DDBJ whole genome shotgun (WGS) entry which is preliminary data.</text>
</comment>
<proteinExistence type="predicted"/>
<dbReference type="EMBL" id="NHRY01000119">
    <property type="protein sequence ID" value="PPQ34279.1"/>
    <property type="molecule type" value="Genomic_DNA"/>
</dbReference>
<dbReference type="OrthoDB" id="4760590at2"/>
<dbReference type="SUPFAM" id="SSF51679">
    <property type="entry name" value="Bacterial luciferase-like"/>
    <property type="match status" value="1"/>
</dbReference>
<reference evidence="2 3" key="1">
    <citation type="journal article" date="2018" name="Arch. Microbiol.">
        <title>New insights into the metabolic potential of the phototrophic purple bacterium Rhodopila globiformis DSM 161(T) from its draft genome sequence and evidence for a vanadium-dependent nitrogenase.</title>
        <authorList>
            <person name="Imhoff J.F."/>
            <person name="Rahn T."/>
            <person name="Kunzel S."/>
            <person name="Neulinger S.C."/>
        </authorList>
    </citation>
    <scope>NUCLEOTIDE SEQUENCE [LARGE SCALE GENOMIC DNA]</scope>
    <source>
        <strain evidence="2 3">DSM 161</strain>
    </source>
</reference>
<dbReference type="Proteomes" id="UP000239724">
    <property type="component" value="Unassembled WGS sequence"/>
</dbReference>
<dbReference type="InterPro" id="IPR011251">
    <property type="entry name" value="Luciferase-like_dom"/>
</dbReference>
<gene>
    <name evidence="2" type="ORF">CCS01_11675</name>
</gene>
<evidence type="ECO:0000313" key="2">
    <source>
        <dbReference type="EMBL" id="PPQ34279.1"/>
    </source>
</evidence>